<evidence type="ECO:0000313" key="8">
    <source>
        <dbReference type="EMBL" id="PSL03680.1"/>
    </source>
</evidence>
<evidence type="ECO:0000256" key="6">
    <source>
        <dbReference type="ARBA" id="ARBA00023136"/>
    </source>
</evidence>
<comment type="similarity">
    <text evidence="2">Belongs to the CPA3 antiporters (TC 2.A.63) subunit E family.</text>
</comment>
<evidence type="ECO:0000256" key="3">
    <source>
        <dbReference type="ARBA" id="ARBA00022475"/>
    </source>
</evidence>
<accession>A0A2P8E2G9</accession>
<dbReference type="GO" id="GO:0008324">
    <property type="term" value="F:monoatomic cation transmembrane transporter activity"/>
    <property type="evidence" value="ECO:0007669"/>
    <property type="project" value="InterPro"/>
</dbReference>
<dbReference type="PANTHER" id="PTHR34584">
    <property type="entry name" value="NA(+)/H(+) ANTIPORTER SUBUNIT E1"/>
    <property type="match status" value="1"/>
</dbReference>
<comment type="caution">
    <text evidence="8">The sequence shown here is derived from an EMBL/GenBank/DDBJ whole genome shotgun (WGS) entry which is preliminary data.</text>
</comment>
<dbReference type="EMBL" id="PYGE01000007">
    <property type="protein sequence ID" value="PSL03680.1"/>
    <property type="molecule type" value="Genomic_DNA"/>
</dbReference>
<dbReference type="PANTHER" id="PTHR34584:SF1">
    <property type="entry name" value="NA(+)_H(+) ANTIPORTER SUBUNIT E1"/>
    <property type="match status" value="1"/>
</dbReference>
<feature type="transmembrane region" description="Helical" evidence="7">
    <location>
        <begin position="35"/>
        <end position="59"/>
    </location>
</feature>
<proteinExistence type="inferred from homology"/>
<dbReference type="RefSeq" id="WP_205740766.1">
    <property type="nucleotide sequence ID" value="NZ_PYGE01000007.1"/>
</dbReference>
<dbReference type="InterPro" id="IPR002758">
    <property type="entry name" value="Cation_antiport_E"/>
</dbReference>
<dbReference type="Pfam" id="PF01899">
    <property type="entry name" value="MNHE"/>
    <property type="match status" value="1"/>
</dbReference>
<evidence type="ECO:0000256" key="4">
    <source>
        <dbReference type="ARBA" id="ARBA00022692"/>
    </source>
</evidence>
<feature type="transmembrane region" description="Helical" evidence="7">
    <location>
        <begin position="12"/>
        <end position="29"/>
    </location>
</feature>
<evidence type="ECO:0000256" key="1">
    <source>
        <dbReference type="ARBA" id="ARBA00004651"/>
    </source>
</evidence>
<keyword evidence="6 7" id="KW-0472">Membrane</keyword>
<keyword evidence="5 7" id="KW-1133">Transmembrane helix</keyword>
<dbReference type="Proteomes" id="UP000243528">
    <property type="component" value="Unassembled WGS sequence"/>
</dbReference>
<sequence length="188" mass="20362">MSAESVAGPRRHRFRWPSVLVLTAVWVLLWGELSVANVVSGLAVASVVFAVFPLPPVAFGGRIRPIGLARLLGRFAADLAVASVEVAVLALRTGRRPTSAVIQVDLRSDSDLYLVLTAELLTLLPGSIVIETRRSTSTLFVHLLDVRNEADIERTRRQALEQEARVMHALASSAELDAYRRASEGANG</sequence>
<evidence type="ECO:0000313" key="9">
    <source>
        <dbReference type="Proteomes" id="UP000243528"/>
    </source>
</evidence>
<dbReference type="GO" id="GO:0005886">
    <property type="term" value="C:plasma membrane"/>
    <property type="evidence" value="ECO:0007669"/>
    <property type="project" value="UniProtKB-SubCell"/>
</dbReference>
<keyword evidence="4 7" id="KW-0812">Transmembrane</keyword>
<comment type="subcellular location">
    <subcellularLocation>
        <location evidence="1">Cell membrane</location>
        <topology evidence="1">Multi-pass membrane protein</topology>
    </subcellularLocation>
</comment>
<evidence type="ECO:0000256" key="7">
    <source>
        <dbReference type="SAM" id="Phobius"/>
    </source>
</evidence>
<evidence type="ECO:0000256" key="2">
    <source>
        <dbReference type="ARBA" id="ARBA00006228"/>
    </source>
</evidence>
<protein>
    <submittedName>
        <fullName evidence="8">Multisubunit sodium/proton antiporter MrpE subunit</fullName>
    </submittedName>
</protein>
<reference evidence="8 9" key="1">
    <citation type="submission" date="2018-03" db="EMBL/GenBank/DDBJ databases">
        <title>Genomic Encyclopedia of Archaeal and Bacterial Type Strains, Phase II (KMG-II): from individual species to whole genera.</title>
        <authorList>
            <person name="Goeker M."/>
        </authorList>
    </citation>
    <scope>NUCLEOTIDE SEQUENCE [LARGE SCALE GENOMIC DNA]</scope>
    <source>
        <strain evidence="8 9">DSM 45211</strain>
    </source>
</reference>
<dbReference type="NCBIfam" id="NF006521">
    <property type="entry name" value="PRK08965.1-5"/>
    <property type="match status" value="1"/>
</dbReference>
<keyword evidence="9" id="KW-1185">Reference proteome</keyword>
<name>A0A2P8E2G9_9ACTN</name>
<evidence type="ECO:0000256" key="5">
    <source>
        <dbReference type="ARBA" id="ARBA00022989"/>
    </source>
</evidence>
<dbReference type="AlphaFoldDB" id="A0A2P8E2G9"/>
<organism evidence="8 9">
    <name type="scientific">Haloactinopolyspora alba</name>
    <dbReference type="NCBI Taxonomy" id="648780"/>
    <lineage>
        <taxon>Bacteria</taxon>
        <taxon>Bacillati</taxon>
        <taxon>Actinomycetota</taxon>
        <taxon>Actinomycetes</taxon>
        <taxon>Jiangellales</taxon>
        <taxon>Jiangellaceae</taxon>
        <taxon>Haloactinopolyspora</taxon>
    </lineage>
</organism>
<gene>
    <name evidence="8" type="ORF">CLV30_107161</name>
</gene>
<keyword evidence="3" id="KW-1003">Cell membrane</keyword>